<feature type="compositionally biased region" description="Polar residues" evidence="2">
    <location>
        <begin position="846"/>
        <end position="865"/>
    </location>
</feature>
<feature type="region of interest" description="Disordered" evidence="2">
    <location>
        <begin position="783"/>
        <end position="978"/>
    </location>
</feature>
<dbReference type="OrthoDB" id="442428at2759"/>
<dbReference type="PROSITE" id="PS00125">
    <property type="entry name" value="SER_THR_PHOSPHATASE"/>
    <property type="match status" value="1"/>
</dbReference>
<feature type="region of interest" description="Disordered" evidence="2">
    <location>
        <begin position="169"/>
        <end position="189"/>
    </location>
</feature>
<dbReference type="GeneID" id="24269475"/>
<evidence type="ECO:0000256" key="2">
    <source>
        <dbReference type="SAM" id="MobiDB-lite"/>
    </source>
</evidence>
<dbReference type="PRINTS" id="PR00114">
    <property type="entry name" value="STPHPHTASE"/>
</dbReference>
<evidence type="ECO:0000256" key="1">
    <source>
        <dbReference type="RuleBase" id="RU004273"/>
    </source>
</evidence>
<dbReference type="InterPro" id="IPR004843">
    <property type="entry name" value="Calcineurin-like_PHP"/>
</dbReference>
<dbReference type="GO" id="GO:0005737">
    <property type="term" value="C:cytoplasm"/>
    <property type="evidence" value="ECO:0007669"/>
    <property type="project" value="TreeGrafter"/>
</dbReference>
<dbReference type="EMBL" id="KQ001699">
    <property type="protein sequence ID" value="KJP86190.1"/>
    <property type="molecule type" value="Genomic_DNA"/>
</dbReference>
<dbReference type="PANTHER" id="PTHR11668">
    <property type="entry name" value="SERINE/THREONINE PROTEIN PHOSPHATASE"/>
    <property type="match status" value="1"/>
</dbReference>
<accession>A0A0D9QGL2</accession>
<dbReference type="InterPro" id="IPR050341">
    <property type="entry name" value="PP1_catalytic_subunit"/>
</dbReference>
<dbReference type="InterPro" id="IPR011992">
    <property type="entry name" value="EF-hand-dom_pair"/>
</dbReference>
<feature type="compositionally biased region" description="Polar residues" evidence="2">
    <location>
        <begin position="897"/>
        <end position="907"/>
    </location>
</feature>
<dbReference type="InterPro" id="IPR029052">
    <property type="entry name" value="Metallo-depent_PP-like"/>
</dbReference>
<gene>
    <name evidence="4" type="ORF">AK88_04161</name>
</gene>
<dbReference type="SUPFAM" id="SSF47473">
    <property type="entry name" value="EF-hand"/>
    <property type="match status" value="1"/>
</dbReference>
<dbReference type="RefSeq" id="XP_012337194.1">
    <property type="nucleotide sequence ID" value="XM_012481771.1"/>
</dbReference>
<dbReference type="Proteomes" id="UP000054561">
    <property type="component" value="Unassembled WGS sequence"/>
</dbReference>
<feature type="compositionally biased region" description="Polar residues" evidence="2">
    <location>
        <begin position="1"/>
        <end position="13"/>
    </location>
</feature>
<name>A0A0D9QGL2_PLAFR</name>
<protein>
    <recommendedName>
        <fullName evidence="1">Serine/threonine-protein phosphatase</fullName>
        <ecNumber evidence="1">3.1.3.16</ecNumber>
    </recommendedName>
</protein>
<evidence type="ECO:0000259" key="3">
    <source>
        <dbReference type="PROSITE" id="PS00125"/>
    </source>
</evidence>
<proteinExistence type="inferred from homology"/>
<feature type="region of interest" description="Disordered" evidence="2">
    <location>
        <begin position="131"/>
        <end position="151"/>
    </location>
</feature>
<comment type="similarity">
    <text evidence="1">Belongs to the PPP phosphatase family.</text>
</comment>
<feature type="compositionally biased region" description="Basic and acidic residues" evidence="2">
    <location>
        <begin position="965"/>
        <end position="978"/>
    </location>
</feature>
<evidence type="ECO:0000313" key="5">
    <source>
        <dbReference type="Proteomes" id="UP000054561"/>
    </source>
</evidence>
<feature type="compositionally biased region" description="Basic and acidic residues" evidence="2">
    <location>
        <begin position="908"/>
        <end position="917"/>
    </location>
</feature>
<feature type="region of interest" description="Disordered" evidence="2">
    <location>
        <begin position="1893"/>
        <end position="1955"/>
    </location>
</feature>
<reference evidence="4 5" key="1">
    <citation type="submission" date="2014-03" db="EMBL/GenBank/DDBJ databases">
        <title>The Genome Sequence of Plasmodium fragile nilgiri.</title>
        <authorList>
            <consortium name="The Broad Institute Genomics Platform"/>
            <consortium name="The Broad Institute Genome Sequencing Center for Infectious Disease"/>
            <person name="Neafsey D."/>
            <person name="Duraisingh M."/>
            <person name="Young S.K."/>
            <person name="Zeng Q."/>
            <person name="Gargeya S."/>
            <person name="Abouelleil A."/>
            <person name="Alvarado L."/>
            <person name="Chapman S.B."/>
            <person name="Gainer-Dewar J."/>
            <person name="Goldberg J."/>
            <person name="Griggs A."/>
            <person name="Gujja S."/>
            <person name="Hansen M."/>
            <person name="Howarth C."/>
            <person name="Imamovic A."/>
            <person name="Larimer J."/>
            <person name="Pearson M."/>
            <person name="Poon T.W."/>
            <person name="Priest M."/>
            <person name="Roberts A."/>
            <person name="Saif S."/>
            <person name="Shea T."/>
            <person name="Sykes S."/>
            <person name="Wortman J."/>
            <person name="Nusbaum C."/>
            <person name="Birren B."/>
        </authorList>
    </citation>
    <scope>NUCLEOTIDE SEQUENCE [LARGE SCALE GENOMIC DNA]</scope>
    <source>
        <strain evidence="5">nilgiri</strain>
    </source>
</reference>
<evidence type="ECO:0000313" key="4">
    <source>
        <dbReference type="EMBL" id="KJP86190.1"/>
    </source>
</evidence>
<dbReference type="SMART" id="SM00156">
    <property type="entry name" value="PP2Ac"/>
    <property type="match status" value="1"/>
</dbReference>
<dbReference type="EC" id="3.1.3.16" evidence="1"/>
<feature type="domain" description="Serine/threonine specific protein phosphatases" evidence="3">
    <location>
        <begin position="1174"/>
        <end position="1179"/>
    </location>
</feature>
<sequence>MRNVAETRTNRPSYVTRKDTPCGDAVSTHHPCVTLPDHRYPANTYGRGYHASAGGALLKGGTSNGNQAIPTTQINSLAALKMGRMGSPQVDPARQSCDGSSQVHLADGSSSLLHLYENEKYWSDDKGFVKHPSAAQSSTAQSSTAHSSGVHLPMVNSPVVYRLSEEANGMGGRRVGHSARGEQTNGRSVSQLAHHNQRVNKGKESHAGCFFPGGMDKIYTGDDLHGHTKRAPLMNASYVGSSEGSIGQEVLHSWWGDGAKLGSPSSEASNGYTVPSAHYHKLGHTNSTPGVVLLPLNRRTRDTSTRWYASGKDADAGLVHKWSSGRWSGGHLSKTSEYSYRDFGGVMYRGMRDGSCYPDDASVESLPRNSFPWGSSKDFLTAQDNSDVAVLGVGGRHYGSGGQWHDQTHVRRLSGDSLFQSGVVKHLDEGGYTGGLESLESISPVGGVSSWEKATDGATALRNEDSALGVDADRITECTYKNSDFTEWVSHNQLVKNIISSHNEEGDVDKHGLYSLLFDAYGHNKEAFRKYLKGDHDTSMDVQIGQAVEEIKKDKKKSKKKSNTIVEKIIFLKYLFNEYAHTDYPNLISFKCFKQMFESYKNVFASEKIILFIFNCLDRCRRYYVSESDFLIGMLACSPHMDNNITKDTGRLRHQLIFRAYDLDRDGYWSRDEMFVFLYHLYELSKGSKHMELKANKRRMKKFVAVQRDKLMHTCEKISYDNFYHLVVEGKVEGTENLLRSKCDVASVVKTYFLYTYAGGSSFTTSIEGDTDDTGTSVKVQLDGEQGGKHEQSVDDVHGTQLKGDTPQQCASLQFSAESTTGDPNSEEPPRISATSLKGEDEQGDSQEVVQPTQAHITTGSNSNQDGKRDDKLEEKIEEQHQSVGEAVEEEPPCGHSNGNSKGSDMNSAEKGEHEVVEVGDVSSDVAQDELSTPPGEEPDKASSTDSIPHFGEGEEEQQGEEQPEQDKKRDTRMKPERSWKSCVEQMKEIVKAYRKKYLTDRTRLFGLNQDVAFKIFTTFYRVTYKRKREKYMAQFDDLCTGACTYNDIILLCDEAVKVFKGEDSIEHVDLPCKVFGDLHGNIFDLLDFFNMYNWPLHGDTNEWLSVDEVATSDATCMSVGKANEASVANMAAHEKDVKYVFLGNYVNRGNHSLEVICLLLSLKILFPKHIYLLRGNHEERLFNYVHGFYADIENKMERNGNRVGLIRYQGEVIQAHAYELFNRINDVLEFLPLSVLVGGNILCVHAGIGDSLHKVEDFGDVHKPIVVPQCVDRTRNGNYERVHKIIVDTLWSDPINYEDEQDMFLLQKLKSGEEDIIPSSRGKITLKFGQKRLSSFLKKNKLKMVIRGHECVQEGYRYGYSRRLLTLFSATNYCGRYGNDAANAFIVKRGKSIVIFNQILKCPGGGQLEGSHHGEEMTTGQLEALHNLKRDGTPDGGSLETEHGVPYSPEPLHWGNLPHEVGQPQHGVPALSGQAVMANEHSPWKVPPLGAENWRSGSPFSRVDQIGDASTDRMGSHPKITMSKVAYSVRNVGGEHDHDKDDDEEEMSCNGVHEEVTAFNPNEKELTSDADSVEDKTLCNSASEERDDAQINHILRDSHSIVKRKLRDTRSNEHMNWGAAVQLGKREGVPSRFPCSGAGVEGANRQDGHFLSHSRNSMGDDHSNGDATDDNMESGSLRKSIRAKGTFSSEEDCSHVSSARNYTGELLSSKRSHFKGEGLEKAQNRKQHKSHLKADPHWEGEYLYADYEQCSDNLSHGDALKDPSYNEPDSSDEFLCTGGMKQDSRVNTNAIIEKFFQHGEKDHWSGKHISTDHLEDKEVERGGDLNHYQCAKLTPLSKRTNDMNVKTGEDGGEWGQNGSCANLMDEMMSKPMDYMMMPPDLGLVNRPKVRRDTHSNMQKKDHGSTTLRSLRSLRNEHNTSESLSKLQMQCLPPDPKPQTKISLQKNIDKLEDDV</sequence>
<dbReference type="SUPFAM" id="SSF56300">
    <property type="entry name" value="Metallo-dependent phosphatases"/>
    <property type="match status" value="1"/>
</dbReference>
<feature type="compositionally biased region" description="Basic and acidic residues" evidence="2">
    <location>
        <begin position="1893"/>
        <end position="1904"/>
    </location>
</feature>
<feature type="region of interest" description="Disordered" evidence="2">
    <location>
        <begin position="1635"/>
        <end position="1676"/>
    </location>
</feature>
<dbReference type="OMA" id="FNCLDRC"/>
<dbReference type="GO" id="GO:0005634">
    <property type="term" value="C:nucleus"/>
    <property type="evidence" value="ECO:0007669"/>
    <property type="project" value="TreeGrafter"/>
</dbReference>
<feature type="compositionally biased region" description="Polar residues" evidence="2">
    <location>
        <begin position="806"/>
        <end position="824"/>
    </location>
</feature>
<dbReference type="InterPro" id="IPR006186">
    <property type="entry name" value="Ser/Thr-sp_prot-phosphatase"/>
</dbReference>
<dbReference type="PANTHER" id="PTHR11668:SF509">
    <property type="entry name" value="SERINE_THREONINE-PROTEIN PHOSPHATASE"/>
    <property type="match status" value="1"/>
</dbReference>
<feature type="compositionally biased region" description="Low complexity" evidence="2">
    <location>
        <begin position="133"/>
        <end position="148"/>
    </location>
</feature>
<dbReference type="Pfam" id="PF00149">
    <property type="entry name" value="Metallophos"/>
    <property type="match status" value="1"/>
</dbReference>
<feature type="compositionally biased region" description="Basic and acidic residues" evidence="2">
    <location>
        <begin position="786"/>
        <end position="798"/>
    </location>
</feature>
<organism evidence="4 5">
    <name type="scientific">Plasmodium fragile</name>
    <dbReference type="NCBI Taxonomy" id="5857"/>
    <lineage>
        <taxon>Eukaryota</taxon>
        <taxon>Sar</taxon>
        <taxon>Alveolata</taxon>
        <taxon>Apicomplexa</taxon>
        <taxon>Aconoidasida</taxon>
        <taxon>Haemosporida</taxon>
        <taxon>Plasmodiidae</taxon>
        <taxon>Plasmodium</taxon>
        <taxon>Plasmodium (Plasmodium)</taxon>
    </lineage>
</organism>
<dbReference type="VEuPathDB" id="PlasmoDB:AK88_04161"/>
<dbReference type="Gene3D" id="3.60.21.10">
    <property type="match status" value="1"/>
</dbReference>
<feature type="region of interest" description="Disordered" evidence="2">
    <location>
        <begin position="1"/>
        <end position="22"/>
    </location>
</feature>
<dbReference type="Gene3D" id="1.10.238.10">
    <property type="entry name" value="EF-hand"/>
    <property type="match status" value="1"/>
</dbReference>
<dbReference type="GO" id="GO:0004722">
    <property type="term" value="F:protein serine/threonine phosphatase activity"/>
    <property type="evidence" value="ECO:0007669"/>
    <property type="project" value="UniProtKB-EC"/>
</dbReference>
<feature type="compositionally biased region" description="Acidic residues" evidence="2">
    <location>
        <begin position="954"/>
        <end position="964"/>
    </location>
</feature>
<keyword evidence="5" id="KW-1185">Reference proteome</keyword>
<comment type="catalytic activity">
    <reaction evidence="1">
        <text>O-phospho-L-threonyl-[protein] + H2O = L-threonyl-[protein] + phosphate</text>
        <dbReference type="Rhea" id="RHEA:47004"/>
        <dbReference type="Rhea" id="RHEA-COMP:11060"/>
        <dbReference type="Rhea" id="RHEA-COMP:11605"/>
        <dbReference type="ChEBI" id="CHEBI:15377"/>
        <dbReference type="ChEBI" id="CHEBI:30013"/>
        <dbReference type="ChEBI" id="CHEBI:43474"/>
        <dbReference type="ChEBI" id="CHEBI:61977"/>
        <dbReference type="EC" id="3.1.3.16"/>
    </reaction>
</comment>
<feature type="compositionally biased region" description="Basic and acidic residues" evidence="2">
    <location>
        <begin position="866"/>
        <end position="881"/>
    </location>
</feature>
<keyword evidence="1" id="KW-0378">Hydrolase</keyword>